<evidence type="ECO:0000313" key="8">
    <source>
        <dbReference type="Proteomes" id="UP001222800"/>
    </source>
</evidence>
<dbReference type="Gene3D" id="3.90.76.10">
    <property type="entry name" value="Dipeptide-binding Protein, Domain 1"/>
    <property type="match status" value="1"/>
</dbReference>
<evidence type="ECO:0000256" key="5">
    <source>
        <dbReference type="SAM" id="SignalP"/>
    </source>
</evidence>
<feature type="signal peptide" evidence="5">
    <location>
        <begin position="1"/>
        <end position="21"/>
    </location>
</feature>
<dbReference type="Proteomes" id="UP001222800">
    <property type="component" value="Chromosome"/>
</dbReference>
<dbReference type="SUPFAM" id="SSF53850">
    <property type="entry name" value="Periplasmic binding protein-like II"/>
    <property type="match status" value="1"/>
</dbReference>
<sequence length="559" mass="64021">MKKNKILFVLFASIMTFMVLLTGCSSTSEDQGEGDKKQIKDKLVYAIWSSPTGVFNPLLNDTTYDDYVIDLTYSSLLKFNKNGELVCDLAEKYEVSDDNLSFTFHIKKDAKWHDGKPVTAQDIAFTFEAMADKDYAGAGYGNVERLKGAKDYHEGKAKSIEGIKVLDENTIKFEFEKVYSPGLLNIGFEGIIPKHVWGEVPIAKWKESNELLNNPVGSGPYKMLKFEPGQYVELERFDEYYGQTAKTKTFIFKVTNQDTAQAELINKTIDIADVTSLKAKDIELLENEGFKIKSYPNKLIQYMGFNLRDERFQDKQVRQAFMYAIDRKLMVEKLIEGNGVVVNTPMLPSSWAYPKSDILNHYDYNIQKAKELLKEAGWEDKDGNGIVENNKNEEFVVELKYPTGNKTREQIAPIVQASLKEIGIKVELSSLEFSTLMDQVVGNHEFELYLMGNNLDLDPDPKPYWHSSAASDEKGVYAWNISGLKNQESDSFMEQGLSTLDMNERKQVYEKFAKLMNEELPWVYLFCQNTRIAYNPNLENFNPTTHLDLFDAENWTIYE</sequence>
<dbReference type="InterPro" id="IPR030678">
    <property type="entry name" value="Peptide/Ni-bd"/>
</dbReference>
<accession>A0ABY8E9U2</accession>
<proteinExistence type="inferred from homology"/>
<evidence type="ECO:0000256" key="1">
    <source>
        <dbReference type="ARBA" id="ARBA00004193"/>
    </source>
</evidence>
<name>A0ABY8E9U2_9FIRM</name>
<dbReference type="PROSITE" id="PS01040">
    <property type="entry name" value="SBP_BACTERIAL_5"/>
    <property type="match status" value="1"/>
</dbReference>
<dbReference type="CDD" id="cd08514">
    <property type="entry name" value="PBP2_AppA_like"/>
    <property type="match status" value="1"/>
</dbReference>
<dbReference type="EMBL" id="CP120733">
    <property type="protein sequence ID" value="WFD09680.1"/>
    <property type="molecule type" value="Genomic_DNA"/>
</dbReference>
<feature type="chain" id="PRO_5046722983" evidence="5">
    <location>
        <begin position="22"/>
        <end position="559"/>
    </location>
</feature>
<keyword evidence="3" id="KW-0813">Transport</keyword>
<comment type="subcellular location">
    <subcellularLocation>
        <location evidence="1">Cell membrane</location>
        <topology evidence="1">Lipid-anchor</topology>
    </subcellularLocation>
</comment>
<dbReference type="PANTHER" id="PTHR30290:SF9">
    <property type="entry name" value="OLIGOPEPTIDE-BINDING PROTEIN APPA"/>
    <property type="match status" value="1"/>
</dbReference>
<evidence type="ECO:0000256" key="4">
    <source>
        <dbReference type="ARBA" id="ARBA00022729"/>
    </source>
</evidence>
<dbReference type="PANTHER" id="PTHR30290">
    <property type="entry name" value="PERIPLASMIC BINDING COMPONENT OF ABC TRANSPORTER"/>
    <property type="match status" value="1"/>
</dbReference>
<evidence type="ECO:0000259" key="6">
    <source>
        <dbReference type="Pfam" id="PF00496"/>
    </source>
</evidence>
<dbReference type="InterPro" id="IPR039424">
    <property type="entry name" value="SBP_5"/>
</dbReference>
<dbReference type="Gene3D" id="3.40.190.10">
    <property type="entry name" value="Periplasmic binding protein-like II"/>
    <property type="match status" value="1"/>
</dbReference>
<comment type="similarity">
    <text evidence="2">Belongs to the bacterial solute-binding protein 5 family.</text>
</comment>
<dbReference type="PIRSF" id="PIRSF002741">
    <property type="entry name" value="MppA"/>
    <property type="match status" value="1"/>
</dbReference>
<reference evidence="7 8" key="1">
    <citation type="submission" date="2023-03" db="EMBL/GenBank/DDBJ databases">
        <title>Complete genome sequence of Tepidibacter sp. SWIR-1, isolated from a deep-sea hydrothermal vent.</title>
        <authorList>
            <person name="Li X."/>
        </authorList>
    </citation>
    <scope>NUCLEOTIDE SEQUENCE [LARGE SCALE GENOMIC DNA]</scope>
    <source>
        <strain evidence="7 8">SWIR-1</strain>
    </source>
</reference>
<protein>
    <submittedName>
        <fullName evidence="7">Peptide-binding protein</fullName>
    </submittedName>
</protein>
<feature type="domain" description="Solute-binding protein family 5" evidence="6">
    <location>
        <begin position="85"/>
        <end position="470"/>
    </location>
</feature>
<dbReference type="Pfam" id="PF00496">
    <property type="entry name" value="SBP_bac_5"/>
    <property type="match status" value="1"/>
</dbReference>
<dbReference type="Gene3D" id="3.10.105.10">
    <property type="entry name" value="Dipeptide-binding Protein, Domain 3"/>
    <property type="match status" value="1"/>
</dbReference>
<evidence type="ECO:0000313" key="7">
    <source>
        <dbReference type="EMBL" id="WFD09680.1"/>
    </source>
</evidence>
<evidence type="ECO:0000256" key="3">
    <source>
        <dbReference type="ARBA" id="ARBA00022448"/>
    </source>
</evidence>
<organism evidence="7 8">
    <name type="scientific">Tepidibacter hydrothermalis</name>
    <dbReference type="NCBI Taxonomy" id="3036126"/>
    <lineage>
        <taxon>Bacteria</taxon>
        <taxon>Bacillati</taxon>
        <taxon>Bacillota</taxon>
        <taxon>Clostridia</taxon>
        <taxon>Peptostreptococcales</taxon>
        <taxon>Peptostreptococcaceae</taxon>
        <taxon>Tepidibacter</taxon>
    </lineage>
</organism>
<evidence type="ECO:0000256" key="2">
    <source>
        <dbReference type="ARBA" id="ARBA00005695"/>
    </source>
</evidence>
<dbReference type="InterPro" id="IPR000914">
    <property type="entry name" value="SBP_5_dom"/>
</dbReference>
<dbReference type="RefSeq" id="WP_277731615.1">
    <property type="nucleotide sequence ID" value="NZ_CP120733.1"/>
</dbReference>
<dbReference type="InterPro" id="IPR023765">
    <property type="entry name" value="SBP_5_CS"/>
</dbReference>
<gene>
    <name evidence="7" type="ORF">P4S50_14980</name>
</gene>
<keyword evidence="4 5" id="KW-0732">Signal</keyword>
<dbReference type="PROSITE" id="PS51257">
    <property type="entry name" value="PROKAR_LIPOPROTEIN"/>
    <property type="match status" value="1"/>
</dbReference>
<keyword evidence="8" id="KW-1185">Reference proteome</keyword>